<accession>A0A8J3GAX9</accession>
<dbReference type="SFLD" id="SFLDG00179">
    <property type="entry name" value="mandelate_racemase"/>
    <property type="match status" value="1"/>
</dbReference>
<dbReference type="GO" id="GO:0016829">
    <property type="term" value="F:lyase activity"/>
    <property type="evidence" value="ECO:0007669"/>
    <property type="project" value="UniProtKB-KW"/>
</dbReference>
<dbReference type="SUPFAM" id="SSF51604">
    <property type="entry name" value="Enolase C-terminal domain-like"/>
    <property type="match status" value="1"/>
</dbReference>
<feature type="domain" description="Mandelate racemase/muconate lactonizing enzyme C-terminal" evidence="2">
    <location>
        <begin position="168"/>
        <end position="271"/>
    </location>
</feature>
<evidence type="ECO:0000313" key="4">
    <source>
        <dbReference type="Proteomes" id="UP000598271"/>
    </source>
</evidence>
<dbReference type="SMART" id="SM00922">
    <property type="entry name" value="MR_MLE"/>
    <property type="match status" value="1"/>
</dbReference>
<evidence type="ECO:0000313" key="3">
    <source>
        <dbReference type="EMBL" id="GHB86504.1"/>
    </source>
</evidence>
<dbReference type="GO" id="GO:0016854">
    <property type="term" value="F:racemase and epimerase activity"/>
    <property type="evidence" value="ECO:0007669"/>
    <property type="project" value="UniProtKB-ARBA"/>
</dbReference>
<organism evidence="3 4">
    <name type="scientific">Persicitalea jodogahamensis</name>
    <dbReference type="NCBI Taxonomy" id="402147"/>
    <lineage>
        <taxon>Bacteria</taxon>
        <taxon>Pseudomonadati</taxon>
        <taxon>Bacteroidota</taxon>
        <taxon>Cytophagia</taxon>
        <taxon>Cytophagales</taxon>
        <taxon>Spirosomataceae</taxon>
        <taxon>Persicitalea</taxon>
    </lineage>
</organism>
<keyword evidence="4" id="KW-1185">Reference proteome</keyword>
<evidence type="ECO:0000256" key="1">
    <source>
        <dbReference type="ARBA" id="ARBA00023239"/>
    </source>
</evidence>
<dbReference type="RefSeq" id="WP_189568273.1">
    <property type="nucleotide sequence ID" value="NZ_BMXF01000007.1"/>
</dbReference>
<reference evidence="3 4" key="1">
    <citation type="journal article" date="2014" name="Int. J. Syst. Evol. Microbiol.">
        <title>Complete genome sequence of Corynebacterium casei LMG S-19264T (=DSM 44701T), isolated from a smear-ripened cheese.</title>
        <authorList>
            <consortium name="US DOE Joint Genome Institute (JGI-PGF)"/>
            <person name="Walter F."/>
            <person name="Albersmeier A."/>
            <person name="Kalinowski J."/>
            <person name="Ruckert C."/>
        </authorList>
    </citation>
    <scope>NUCLEOTIDE SEQUENCE [LARGE SCALE GENOMIC DNA]</scope>
    <source>
        <strain evidence="3 4">KCTC 12866</strain>
    </source>
</reference>
<dbReference type="InterPro" id="IPR013342">
    <property type="entry name" value="Mandelate_racemase_C"/>
</dbReference>
<sequence>MKTRRDFFKKTGLLTAGSLVGLDIPQPVSRDVPRDIKIKDIKGLVFQDGYDRGVYVRIEATNGTVGWGESSANGIHVVERLINDLLVPQVVGKSPFDTEQLWEQMFWKNVDLGSGGLLTYAIAGVDCALWDLKAKLLGVPVYQLIGGKFRDSVPAYAGFGIKGGAIPVKEAVEQAVKLAEKGFKMVKIRAQIREYNINPKDDPCLKYYTAMRKALPDSVDLFLDPNEGYTGYRAIEIGKTLEGMGMKFYESPCPNENLDDLATVVDALTIPVLAGEKCYTRWMVKDLIEKGKPDMINTDFIKSGGITEGLKICHIAGLHHKPVVPHNTKPMQGSAATMQILASVPNCGPMVEYIDADRYQTICSIFDEGIAFKNGEMLLPKGNGLGLTINEKRAKALFKY</sequence>
<keyword evidence="1" id="KW-0456">Lyase</keyword>
<dbReference type="InterPro" id="IPR029065">
    <property type="entry name" value="Enolase_C-like"/>
</dbReference>
<proteinExistence type="predicted"/>
<dbReference type="PANTHER" id="PTHR48080">
    <property type="entry name" value="D-GALACTONATE DEHYDRATASE-RELATED"/>
    <property type="match status" value="1"/>
</dbReference>
<dbReference type="EMBL" id="BMXF01000007">
    <property type="protein sequence ID" value="GHB86504.1"/>
    <property type="molecule type" value="Genomic_DNA"/>
</dbReference>
<gene>
    <name evidence="3" type="ORF">GCM10007390_47590</name>
</gene>
<dbReference type="InterPro" id="IPR013341">
    <property type="entry name" value="Mandelate_racemase_N_dom"/>
</dbReference>
<dbReference type="InterPro" id="IPR036849">
    <property type="entry name" value="Enolase-like_C_sf"/>
</dbReference>
<dbReference type="Pfam" id="PF13378">
    <property type="entry name" value="MR_MLE_C"/>
    <property type="match status" value="1"/>
</dbReference>
<dbReference type="SUPFAM" id="SSF54826">
    <property type="entry name" value="Enolase N-terminal domain-like"/>
    <property type="match status" value="1"/>
</dbReference>
<dbReference type="SFLD" id="SFLDS00001">
    <property type="entry name" value="Enolase"/>
    <property type="match status" value="1"/>
</dbReference>
<dbReference type="GO" id="GO:0009063">
    <property type="term" value="P:amino acid catabolic process"/>
    <property type="evidence" value="ECO:0007669"/>
    <property type="project" value="InterPro"/>
</dbReference>
<dbReference type="CDD" id="cd03316">
    <property type="entry name" value="MR_like"/>
    <property type="match status" value="1"/>
</dbReference>
<comment type="caution">
    <text evidence="3">The sequence shown here is derived from an EMBL/GenBank/DDBJ whole genome shotgun (WGS) entry which is preliminary data.</text>
</comment>
<protein>
    <submittedName>
        <fullName evidence="3">Galactonate dehydratase</fullName>
    </submittedName>
</protein>
<dbReference type="PANTHER" id="PTHR48080:SF2">
    <property type="entry name" value="D-GALACTONATE DEHYDRATASE"/>
    <property type="match status" value="1"/>
</dbReference>
<dbReference type="InterPro" id="IPR029017">
    <property type="entry name" value="Enolase-like_N"/>
</dbReference>
<dbReference type="PROSITE" id="PS00908">
    <property type="entry name" value="MR_MLE_1"/>
    <property type="match status" value="1"/>
</dbReference>
<dbReference type="Gene3D" id="3.20.20.120">
    <property type="entry name" value="Enolase-like C-terminal domain"/>
    <property type="match status" value="1"/>
</dbReference>
<dbReference type="InterPro" id="IPR018110">
    <property type="entry name" value="Mandel_Rmase/mucon_lact_enz_CS"/>
</dbReference>
<dbReference type="InterPro" id="IPR034593">
    <property type="entry name" value="DgoD-like"/>
</dbReference>
<evidence type="ECO:0000259" key="2">
    <source>
        <dbReference type="SMART" id="SM00922"/>
    </source>
</evidence>
<name>A0A8J3GAX9_9BACT</name>
<dbReference type="Pfam" id="PF02746">
    <property type="entry name" value="MR_MLE_N"/>
    <property type="match status" value="1"/>
</dbReference>
<dbReference type="Proteomes" id="UP000598271">
    <property type="component" value="Unassembled WGS sequence"/>
</dbReference>
<dbReference type="AlphaFoldDB" id="A0A8J3GAX9"/>
<dbReference type="Gene3D" id="3.30.390.10">
    <property type="entry name" value="Enolase-like, N-terminal domain"/>
    <property type="match status" value="1"/>
</dbReference>